<dbReference type="GO" id="GO:0005975">
    <property type="term" value="P:carbohydrate metabolic process"/>
    <property type="evidence" value="ECO:0007669"/>
    <property type="project" value="InterPro"/>
</dbReference>
<dbReference type="Pfam" id="PF17389">
    <property type="entry name" value="Bac_rhamnosid6H"/>
    <property type="match status" value="1"/>
</dbReference>
<evidence type="ECO:0000256" key="2">
    <source>
        <dbReference type="ARBA" id="ARBA00012652"/>
    </source>
</evidence>
<evidence type="ECO:0000313" key="5">
    <source>
        <dbReference type="Proteomes" id="UP000178485"/>
    </source>
</evidence>
<dbReference type="Gene3D" id="1.50.10.10">
    <property type="match status" value="1"/>
</dbReference>
<dbReference type="InterPro" id="IPR016007">
    <property type="entry name" value="Alpha_rhamnosid"/>
</dbReference>
<dbReference type="InterPro" id="IPR035396">
    <property type="entry name" value="Bac_rhamnosid6H"/>
</dbReference>
<proteinExistence type="predicted"/>
<keyword evidence="5" id="KW-1185">Reference proteome</keyword>
<gene>
    <name evidence="4" type="ORF">ING2E5A_0355</name>
</gene>
<sequence length="194" mass="22318">MTGERGTKVTITVGLGDWVYYNTQTPSNFTSTCYYYLIILLMHRFSKIRGNEETTYKNKTEKLKELINEKYLNRQIVLYANGSQTAQAVALVPDEFVEKVAANLNRAVVENHYSLDFRLPGSKYLPRMLSNYGYVETACQMATKEMAPSWGYWIKQGFTTAIIYTETVVEVKGGAHRFLFEPKKLDRQILEPEP</sequence>
<dbReference type="GO" id="GO:0030596">
    <property type="term" value="F:alpha-L-rhamnosidase activity"/>
    <property type="evidence" value="ECO:0007669"/>
    <property type="project" value="UniProtKB-EC"/>
</dbReference>
<name>A0A1G4G3T5_9BACT</name>
<dbReference type="SUPFAM" id="SSF48208">
    <property type="entry name" value="Six-hairpin glycosidases"/>
    <property type="match status" value="1"/>
</dbReference>
<dbReference type="STRING" id="1642646.ING2E5A_0355"/>
<evidence type="ECO:0000313" key="4">
    <source>
        <dbReference type="EMBL" id="SCM55428.1"/>
    </source>
</evidence>
<accession>A0A1G4G3T5</accession>
<dbReference type="InterPro" id="IPR012341">
    <property type="entry name" value="6hp_glycosidase-like_sf"/>
</dbReference>
<dbReference type="PANTHER" id="PTHR33307">
    <property type="entry name" value="ALPHA-RHAMNOSIDASE (EUROFUNG)"/>
    <property type="match status" value="1"/>
</dbReference>
<organism evidence="4 5">
    <name type="scientific">Petrimonas mucosa</name>
    <dbReference type="NCBI Taxonomy" id="1642646"/>
    <lineage>
        <taxon>Bacteria</taxon>
        <taxon>Pseudomonadati</taxon>
        <taxon>Bacteroidota</taxon>
        <taxon>Bacteroidia</taxon>
        <taxon>Bacteroidales</taxon>
        <taxon>Dysgonomonadaceae</taxon>
        <taxon>Petrimonas</taxon>
    </lineage>
</organism>
<protein>
    <recommendedName>
        <fullName evidence="2">alpha-L-rhamnosidase</fullName>
        <ecNumber evidence="2">3.2.1.40</ecNumber>
    </recommendedName>
</protein>
<dbReference type="EMBL" id="LT608328">
    <property type="protein sequence ID" value="SCM55428.1"/>
    <property type="molecule type" value="Genomic_DNA"/>
</dbReference>
<dbReference type="RefSeq" id="WP_231960415.1">
    <property type="nucleotide sequence ID" value="NZ_LT608328.1"/>
</dbReference>
<evidence type="ECO:0000256" key="1">
    <source>
        <dbReference type="ARBA" id="ARBA00001445"/>
    </source>
</evidence>
<reference evidence="4 5" key="1">
    <citation type="submission" date="2016-08" db="EMBL/GenBank/DDBJ databases">
        <authorList>
            <person name="Seilhamer J.J."/>
        </authorList>
    </citation>
    <scope>NUCLEOTIDE SEQUENCE [LARGE SCALE GENOMIC DNA]</scope>
    <source>
        <strain evidence="4">ING2-E5A</strain>
    </source>
</reference>
<dbReference type="KEGG" id="pmuc:ING2E5A_0355"/>
<dbReference type="AlphaFoldDB" id="A0A1G4G3T5"/>
<dbReference type="InterPro" id="IPR008928">
    <property type="entry name" value="6-hairpin_glycosidase_sf"/>
</dbReference>
<comment type="catalytic activity">
    <reaction evidence="1">
        <text>Hydrolysis of terminal non-reducing alpha-L-rhamnose residues in alpha-L-rhamnosides.</text>
        <dbReference type="EC" id="3.2.1.40"/>
    </reaction>
</comment>
<dbReference type="PANTHER" id="PTHR33307:SF6">
    <property type="entry name" value="ALPHA-RHAMNOSIDASE (EUROFUNG)-RELATED"/>
    <property type="match status" value="1"/>
</dbReference>
<dbReference type="EC" id="3.2.1.40" evidence="2"/>
<feature type="domain" description="Alpha-L-rhamnosidase six-hairpin glycosidase" evidence="3">
    <location>
        <begin position="10"/>
        <end position="161"/>
    </location>
</feature>
<evidence type="ECO:0000259" key="3">
    <source>
        <dbReference type="Pfam" id="PF17389"/>
    </source>
</evidence>
<dbReference type="Proteomes" id="UP000178485">
    <property type="component" value="Chromosome i"/>
</dbReference>